<dbReference type="InterPro" id="IPR029001">
    <property type="entry name" value="ITPase-like_fam"/>
</dbReference>
<protein>
    <recommendedName>
        <fullName evidence="4">dTTP/UTP pyrophosphatase</fullName>
        <shortName evidence="4">dTTPase/UTPase</shortName>
        <ecNumber evidence="4">3.6.1.9</ecNumber>
    </recommendedName>
    <alternativeName>
        <fullName evidence="4">Nucleoside triphosphate pyrophosphatase</fullName>
    </alternativeName>
    <alternativeName>
        <fullName evidence="4">Nucleotide pyrophosphatase</fullName>
        <shortName evidence="4">Nucleotide PPase</shortName>
    </alternativeName>
</protein>
<keyword evidence="6" id="KW-1185">Reference proteome</keyword>
<reference evidence="6" key="1">
    <citation type="journal article" date="2019" name="Int. J. Syst. Evol. Microbiol.">
        <title>The Global Catalogue of Microorganisms (GCM) 10K type strain sequencing project: providing services to taxonomists for standard genome sequencing and annotation.</title>
        <authorList>
            <consortium name="The Broad Institute Genomics Platform"/>
            <consortium name="The Broad Institute Genome Sequencing Center for Infectious Disease"/>
            <person name="Wu L."/>
            <person name="Ma J."/>
        </authorList>
    </citation>
    <scope>NUCLEOTIDE SEQUENCE [LARGE SCALE GENOMIC DNA]</scope>
    <source>
        <strain evidence="6">CGMCC 4.7466</strain>
    </source>
</reference>
<proteinExistence type="inferred from homology"/>
<dbReference type="Gene3D" id="3.90.950.10">
    <property type="match status" value="1"/>
</dbReference>
<evidence type="ECO:0000256" key="1">
    <source>
        <dbReference type="ARBA" id="ARBA00001968"/>
    </source>
</evidence>
<sequence length="192" mass="22078">MILTKHKNIILASKSPRRQELLTGLGLKYTVKTMHTDEHYPEDMPCGKIASYLAEKKADALKHLIGPEDILITADTVVIVDGKILNKPADHHEAKRMLRQLSSKKHEVMTGVCLMDAFKKNVFDDITDVYFNHLEEEEIDYYVENYKPMDKAGAYGIQEWIGYIGVEKIEGSYYNVMGLPVHKLYRFLKDML</sequence>
<evidence type="ECO:0000256" key="2">
    <source>
        <dbReference type="ARBA" id="ARBA00022801"/>
    </source>
</evidence>
<dbReference type="Pfam" id="PF02545">
    <property type="entry name" value="Maf"/>
    <property type="match status" value="1"/>
</dbReference>
<keyword evidence="4" id="KW-0963">Cytoplasm</keyword>
<dbReference type="EC" id="3.6.1.9" evidence="4"/>
<dbReference type="PIRSF" id="PIRSF006305">
    <property type="entry name" value="Maf"/>
    <property type="match status" value="1"/>
</dbReference>
<keyword evidence="2 4" id="KW-0378">Hydrolase</keyword>
<evidence type="ECO:0000256" key="3">
    <source>
        <dbReference type="ARBA" id="ARBA00023080"/>
    </source>
</evidence>
<comment type="caution">
    <text evidence="5">The sequence shown here is derived from an EMBL/GenBank/DDBJ whole genome shotgun (WGS) entry which is preliminary data.</text>
</comment>
<dbReference type="HAMAP" id="MF_00528">
    <property type="entry name" value="Maf"/>
    <property type="match status" value="1"/>
</dbReference>
<dbReference type="PANTHER" id="PTHR43213">
    <property type="entry name" value="BIFUNCTIONAL DTTP/UTP PYROPHOSPHATASE/METHYLTRANSFERASE PROTEIN-RELATED"/>
    <property type="match status" value="1"/>
</dbReference>
<gene>
    <name evidence="5" type="ORF">ACFPFU_21380</name>
</gene>
<accession>A0ABV9T678</accession>
<comment type="subcellular location">
    <subcellularLocation>
        <location evidence="4">Cytoplasm</location>
    </subcellularLocation>
</comment>
<dbReference type="InterPro" id="IPR003697">
    <property type="entry name" value="Maf-like"/>
</dbReference>
<dbReference type="NCBIfam" id="TIGR00172">
    <property type="entry name" value="maf"/>
    <property type="match status" value="1"/>
</dbReference>
<feature type="site" description="Important for substrate specificity" evidence="4">
    <location>
        <position position="158"/>
    </location>
</feature>
<dbReference type="Proteomes" id="UP001595818">
    <property type="component" value="Unassembled WGS sequence"/>
</dbReference>
<evidence type="ECO:0000313" key="5">
    <source>
        <dbReference type="EMBL" id="MFC4874270.1"/>
    </source>
</evidence>
<organism evidence="5 6">
    <name type="scientific">Negadavirga shengliensis</name>
    <dbReference type="NCBI Taxonomy" id="1389218"/>
    <lineage>
        <taxon>Bacteria</taxon>
        <taxon>Pseudomonadati</taxon>
        <taxon>Bacteroidota</taxon>
        <taxon>Cytophagia</taxon>
        <taxon>Cytophagales</taxon>
        <taxon>Cyclobacteriaceae</taxon>
        <taxon>Negadavirga</taxon>
    </lineage>
</organism>
<comment type="function">
    <text evidence="4">Nucleoside triphosphate pyrophosphatase that hydrolyzes dTTP and UTP. May have a dual role in cell division arrest and in preventing the incorporation of modified nucleotides into cellular nucleic acids.</text>
</comment>
<feature type="site" description="Important for substrate specificity" evidence="4">
    <location>
        <position position="76"/>
    </location>
</feature>
<name>A0ABV9T678_9BACT</name>
<evidence type="ECO:0000313" key="6">
    <source>
        <dbReference type="Proteomes" id="UP001595818"/>
    </source>
</evidence>
<comment type="similarity">
    <text evidence="4">Belongs to the Maf family. YhdE subfamily.</text>
</comment>
<dbReference type="PANTHER" id="PTHR43213:SF5">
    <property type="entry name" value="BIFUNCTIONAL DTTP_UTP PYROPHOSPHATASE_METHYLTRANSFERASE PROTEIN-RELATED"/>
    <property type="match status" value="1"/>
</dbReference>
<feature type="site" description="Important for substrate specificity" evidence="4">
    <location>
        <position position="17"/>
    </location>
</feature>
<feature type="active site" description="Proton acceptor" evidence="4">
    <location>
        <position position="75"/>
    </location>
</feature>
<comment type="caution">
    <text evidence="4">Lacks conserved residue(s) required for the propagation of feature annotation.</text>
</comment>
<comment type="catalytic activity">
    <reaction evidence="4">
        <text>dTTP + H2O = dTMP + diphosphate + H(+)</text>
        <dbReference type="Rhea" id="RHEA:28534"/>
        <dbReference type="ChEBI" id="CHEBI:15377"/>
        <dbReference type="ChEBI" id="CHEBI:15378"/>
        <dbReference type="ChEBI" id="CHEBI:33019"/>
        <dbReference type="ChEBI" id="CHEBI:37568"/>
        <dbReference type="ChEBI" id="CHEBI:63528"/>
        <dbReference type="EC" id="3.6.1.9"/>
    </reaction>
</comment>
<dbReference type="CDD" id="cd00555">
    <property type="entry name" value="Maf"/>
    <property type="match status" value="1"/>
</dbReference>
<keyword evidence="3 4" id="KW-0546">Nucleotide metabolism</keyword>
<dbReference type="SUPFAM" id="SSF52972">
    <property type="entry name" value="ITPase-like"/>
    <property type="match status" value="1"/>
</dbReference>
<dbReference type="RefSeq" id="WP_377067948.1">
    <property type="nucleotide sequence ID" value="NZ_JBHSJJ010000016.1"/>
</dbReference>
<dbReference type="EMBL" id="JBHSJJ010000016">
    <property type="protein sequence ID" value="MFC4874270.1"/>
    <property type="molecule type" value="Genomic_DNA"/>
</dbReference>
<evidence type="ECO:0000256" key="4">
    <source>
        <dbReference type="HAMAP-Rule" id="MF_00528"/>
    </source>
</evidence>
<comment type="cofactor">
    <cofactor evidence="1 4">
        <name>a divalent metal cation</name>
        <dbReference type="ChEBI" id="CHEBI:60240"/>
    </cofactor>
</comment>
<comment type="catalytic activity">
    <reaction evidence="4">
        <text>UTP + H2O = UMP + diphosphate + H(+)</text>
        <dbReference type="Rhea" id="RHEA:29395"/>
        <dbReference type="ChEBI" id="CHEBI:15377"/>
        <dbReference type="ChEBI" id="CHEBI:15378"/>
        <dbReference type="ChEBI" id="CHEBI:33019"/>
        <dbReference type="ChEBI" id="CHEBI:46398"/>
        <dbReference type="ChEBI" id="CHEBI:57865"/>
        <dbReference type="EC" id="3.6.1.9"/>
    </reaction>
</comment>